<dbReference type="InterPro" id="IPR020555">
    <property type="entry name" value="MECDP_synthase_CS"/>
</dbReference>
<dbReference type="Pfam" id="PF02542">
    <property type="entry name" value="YgbB"/>
    <property type="match status" value="1"/>
</dbReference>
<evidence type="ECO:0000256" key="7">
    <source>
        <dbReference type="HAMAP-Rule" id="MF_00107"/>
    </source>
</evidence>
<dbReference type="GO" id="GO:0008685">
    <property type="term" value="F:2-C-methyl-D-erythritol 2,4-cyclodiphosphate synthase activity"/>
    <property type="evidence" value="ECO:0007669"/>
    <property type="project" value="UniProtKB-UniRule"/>
</dbReference>
<feature type="site" description="Transition state stabilizer" evidence="7">
    <location>
        <position position="133"/>
    </location>
</feature>
<comment type="function">
    <text evidence="7">Involved in the biosynthesis of isopentenyl diphosphate (IPP) and dimethylallyl diphosphate (DMAPP), two major building blocks of isoprenoid compounds. Catalyzes the conversion of 4-diphosphocytidyl-2-C-methyl-D-erythritol 2-phosphate (CDP-ME2P) to 2-C-methyl-D-erythritol 2,4-cyclodiphosphate (ME-CPP) with a corresponding release of cytidine 5-monophosphate (CMP).</text>
</comment>
<feature type="binding site" evidence="7">
    <location>
        <position position="8"/>
    </location>
    <ligand>
        <name>a divalent metal cation</name>
        <dbReference type="ChEBI" id="CHEBI:60240"/>
    </ligand>
</feature>
<gene>
    <name evidence="7 10" type="primary">ispF</name>
    <name evidence="10" type="ORF">Pmgp_03090</name>
</gene>
<keyword evidence="4 7" id="KW-0479">Metal-binding</keyword>
<dbReference type="RefSeq" id="WP_134214946.1">
    <property type="nucleotide sequence ID" value="NZ_QFFZ01000046.1"/>
</dbReference>
<comment type="caution">
    <text evidence="7">Lacks conserved residue(s) required for the propagation of feature annotation.</text>
</comment>
<dbReference type="EC" id="4.6.1.12" evidence="3 7"/>
<dbReference type="EMBL" id="QFFZ01000046">
    <property type="protein sequence ID" value="TEB09490.1"/>
    <property type="molecule type" value="Genomic_DNA"/>
</dbReference>
<dbReference type="Proteomes" id="UP000297597">
    <property type="component" value="Unassembled WGS sequence"/>
</dbReference>
<evidence type="ECO:0000256" key="2">
    <source>
        <dbReference type="ARBA" id="ARBA00004709"/>
    </source>
</evidence>
<dbReference type="SUPFAM" id="SSF69765">
    <property type="entry name" value="IpsF-like"/>
    <property type="match status" value="1"/>
</dbReference>
<feature type="site" description="Transition state stabilizer" evidence="7">
    <location>
        <position position="34"/>
    </location>
</feature>
<comment type="cofactor">
    <cofactor evidence="7">
        <name>a divalent metal cation</name>
        <dbReference type="ChEBI" id="CHEBI:60240"/>
    </cofactor>
    <text evidence="7">Binds 1 divalent metal cation per subunit.</text>
</comment>
<evidence type="ECO:0000256" key="4">
    <source>
        <dbReference type="ARBA" id="ARBA00022723"/>
    </source>
</evidence>
<feature type="binding site" evidence="7">
    <location>
        <position position="42"/>
    </location>
    <ligand>
        <name>a divalent metal cation</name>
        <dbReference type="ChEBI" id="CHEBI:60240"/>
    </ligand>
</feature>
<comment type="subunit">
    <text evidence="7">Homotrimer.</text>
</comment>
<feature type="binding site" evidence="7">
    <location>
        <position position="139"/>
    </location>
    <ligand>
        <name>4-CDP-2-C-methyl-D-erythritol 2-phosphate</name>
        <dbReference type="ChEBI" id="CHEBI:57919"/>
    </ligand>
</feature>
<dbReference type="PROSITE" id="PS01350">
    <property type="entry name" value="ISPF"/>
    <property type="match status" value="1"/>
</dbReference>
<feature type="binding site" evidence="7">
    <location>
        <position position="10"/>
    </location>
    <ligand>
        <name>a divalent metal cation</name>
        <dbReference type="ChEBI" id="CHEBI:60240"/>
    </ligand>
</feature>
<evidence type="ECO:0000256" key="1">
    <source>
        <dbReference type="ARBA" id="ARBA00000200"/>
    </source>
</evidence>
<evidence type="ECO:0000313" key="10">
    <source>
        <dbReference type="EMBL" id="TEB09490.1"/>
    </source>
</evidence>
<keyword evidence="11" id="KW-1185">Reference proteome</keyword>
<feature type="binding site" evidence="7">
    <location>
        <begin position="132"/>
        <end position="135"/>
    </location>
    <ligand>
        <name>4-CDP-2-C-methyl-D-erythritol 2-phosphate</name>
        <dbReference type="ChEBI" id="CHEBI:57919"/>
    </ligand>
</feature>
<accession>A0A4Y7RL68</accession>
<proteinExistence type="inferred from homology"/>
<comment type="pathway">
    <text evidence="2 7">Isoprenoid biosynthesis; isopentenyl diphosphate biosynthesis via DXP pathway; isopentenyl diphosphate from 1-deoxy-D-xylulose 5-phosphate: step 4/6.</text>
</comment>
<dbReference type="PANTHER" id="PTHR43181:SF1">
    <property type="entry name" value="2-C-METHYL-D-ERYTHRITOL 2,4-CYCLODIPHOSPHATE SYNTHASE, CHLOROPLASTIC"/>
    <property type="match status" value="1"/>
</dbReference>
<feature type="binding site" evidence="7">
    <location>
        <begin position="61"/>
        <end position="65"/>
    </location>
    <ligand>
        <name>4-CDP-2-C-methyl-D-erythritol 2-phosphate</name>
        <dbReference type="ChEBI" id="CHEBI:57919"/>
    </ligand>
</feature>
<protein>
    <recommendedName>
        <fullName evidence="3 7">2-C-methyl-D-erythritol 2,4-cyclodiphosphate synthase</fullName>
        <shortName evidence="7">MECDP-synthase</shortName>
        <shortName evidence="7">MECPP-synthase</shortName>
        <shortName evidence="7">MECPS</shortName>
        <ecNumber evidence="3 7">4.6.1.12</ecNumber>
    </recommendedName>
</protein>
<feature type="domain" description="2-C-methyl-D-erythritol 2,4-cyclodiphosphate synthase" evidence="9">
    <location>
        <begin position="1"/>
        <end position="154"/>
    </location>
</feature>
<feature type="binding site" evidence="7">
    <location>
        <begin position="34"/>
        <end position="35"/>
    </location>
    <ligand>
        <name>4-CDP-2-C-methyl-D-erythritol 2-phosphate</name>
        <dbReference type="ChEBI" id="CHEBI:57919"/>
    </ligand>
</feature>
<dbReference type="InterPro" id="IPR036571">
    <property type="entry name" value="MECDP_synthase_sf"/>
</dbReference>
<feature type="binding site" evidence="7">
    <location>
        <begin position="56"/>
        <end position="58"/>
    </location>
    <ligand>
        <name>4-CDP-2-C-methyl-D-erythritol 2-phosphate</name>
        <dbReference type="ChEBI" id="CHEBI:57919"/>
    </ligand>
</feature>
<organism evidence="10 11">
    <name type="scientific">Pelotomaculum propionicicum</name>
    <dbReference type="NCBI Taxonomy" id="258475"/>
    <lineage>
        <taxon>Bacteria</taxon>
        <taxon>Bacillati</taxon>
        <taxon>Bacillota</taxon>
        <taxon>Clostridia</taxon>
        <taxon>Eubacteriales</taxon>
        <taxon>Desulfotomaculaceae</taxon>
        <taxon>Pelotomaculum</taxon>
    </lineage>
</organism>
<dbReference type="GO" id="GO:0019288">
    <property type="term" value="P:isopentenyl diphosphate biosynthetic process, methylerythritol 4-phosphate pathway"/>
    <property type="evidence" value="ECO:0007669"/>
    <property type="project" value="UniProtKB-UniRule"/>
</dbReference>
<evidence type="ECO:0000256" key="3">
    <source>
        <dbReference type="ARBA" id="ARBA00012579"/>
    </source>
</evidence>
<dbReference type="HAMAP" id="MF_00107">
    <property type="entry name" value="IspF"/>
    <property type="match status" value="1"/>
</dbReference>
<dbReference type="Gene3D" id="3.30.1330.50">
    <property type="entry name" value="2-C-methyl-D-erythritol 2,4-cyclodiphosphate synthase"/>
    <property type="match status" value="1"/>
</dbReference>
<sequence>MRIGLGYDAHRLVAGRKLVLGGVAIPYQRGLLGHSDADVLAHAVMDALLGAAGAGDIGRYFPDSDSQYQGISSMVLLSRVKEILSGKNLKVVNIDTVIVAQEPRLAPYMENMVANMAQALEIDASQLNIKATTTEGLGFTGAGDGIAAYAIAMIE</sequence>
<comment type="similarity">
    <text evidence="7 8">Belongs to the IspF family.</text>
</comment>
<evidence type="ECO:0000259" key="9">
    <source>
        <dbReference type="Pfam" id="PF02542"/>
    </source>
</evidence>
<comment type="caution">
    <text evidence="10">The sequence shown here is derived from an EMBL/GenBank/DDBJ whole genome shotgun (WGS) entry which is preliminary data.</text>
</comment>
<evidence type="ECO:0000256" key="5">
    <source>
        <dbReference type="ARBA" id="ARBA00023229"/>
    </source>
</evidence>
<name>A0A4Y7RL68_9FIRM</name>
<comment type="catalytic activity">
    <reaction evidence="1 7 8">
        <text>4-CDP-2-C-methyl-D-erythritol 2-phosphate = 2-C-methyl-D-erythritol 2,4-cyclic diphosphate + CMP</text>
        <dbReference type="Rhea" id="RHEA:23864"/>
        <dbReference type="ChEBI" id="CHEBI:57919"/>
        <dbReference type="ChEBI" id="CHEBI:58483"/>
        <dbReference type="ChEBI" id="CHEBI:60377"/>
        <dbReference type="EC" id="4.6.1.12"/>
    </reaction>
</comment>
<feature type="binding site" evidence="7">
    <location>
        <begin position="8"/>
        <end position="10"/>
    </location>
    <ligand>
        <name>4-CDP-2-C-methyl-D-erythritol 2-phosphate</name>
        <dbReference type="ChEBI" id="CHEBI:57919"/>
    </ligand>
</feature>
<dbReference type="GO" id="GO:0016114">
    <property type="term" value="P:terpenoid biosynthetic process"/>
    <property type="evidence" value="ECO:0007669"/>
    <property type="project" value="InterPro"/>
</dbReference>
<evidence type="ECO:0000256" key="6">
    <source>
        <dbReference type="ARBA" id="ARBA00023239"/>
    </source>
</evidence>
<evidence type="ECO:0000313" key="11">
    <source>
        <dbReference type="Proteomes" id="UP000297597"/>
    </source>
</evidence>
<dbReference type="AlphaFoldDB" id="A0A4Y7RL68"/>
<keyword evidence="5 7" id="KW-0414">Isoprene biosynthesis</keyword>
<dbReference type="OrthoDB" id="9804336at2"/>
<keyword evidence="6 7" id="KW-0456">Lyase</keyword>
<dbReference type="GO" id="GO:0046872">
    <property type="term" value="F:metal ion binding"/>
    <property type="evidence" value="ECO:0007669"/>
    <property type="project" value="UniProtKB-KW"/>
</dbReference>
<dbReference type="PANTHER" id="PTHR43181">
    <property type="entry name" value="2-C-METHYL-D-ERYTHRITOL 2,4-CYCLODIPHOSPHATE SYNTHASE, CHLOROPLASTIC"/>
    <property type="match status" value="1"/>
</dbReference>
<dbReference type="CDD" id="cd00554">
    <property type="entry name" value="MECDP_synthase"/>
    <property type="match status" value="1"/>
</dbReference>
<dbReference type="InterPro" id="IPR003526">
    <property type="entry name" value="MECDP_synthase"/>
</dbReference>
<dbReference type="UniPathway" id="UPA00056">
    <property type="reaction ID" value="UER00095"/>
</dbReference>
<evidence type="ECO:0000256" key="8">
    <source>
        <dbReference type="RuleBase" id="RU004395"/>
    </source>
</evidence>
<dbReference type="NCBIfam" id="TIGR00151">
    <property type="entry name" value="ispF"/>
    <property type="match status" value="1"/>
</dbReference>
<reference evidence="10 11" key="1">
    <citation type="journal article" date="2018" name="Environ. Microbiol.">
        <title>Novel energy conservation strategies and behaviour of Pelotomaculum schinkii driving syntrophic propionate catabolism.</title>
        <authorList>
            <person name="Hidalgo-Ahumada C.A.P."/>
            <person name="Nobu M.K."/>
            <person name="Narihiro T."/>
            <person name="Tamaki H."/>
            <person name="Liu W.T."/>
            <person name="Kamagata Y."/>
            <person name="Stams A.J.M."/>
            <person name="Imachi H."/>
            <person name="Sousa D.Z."/>
        </authorList>
    </citation>
    <scope>NUCLEOTIDE SEQUENCE [LARGE SCALE GENOMIC DNA]</scope>
    <source>
        <strain evidence="10 11">MGP</strain>
    </source>
</reference>